<dbReference type="PROSITE" id="PS50237">
    <property type="entry name" value="HECT"/>
    <property type="match status" value="1"/>
</dbReference>
<dbReference type="SUPFAM" id="SSF56204">
    <property type="entry name" value="Hect, E3 ligase catalytic domain"/>
    <property type="match status" value="1"/>
</dbReference>
<evidence type="ECO:0000259" key="3">
    <source>
        <dbReference type="PROSITE" id="PS50237"/>
    </source>
</evidence>
<evidence type="ECO:0000256" key="1">
    <source>
        <dbReference type="ARBA" id="ARBA00022786"/>
    </source>
</evidence>
<keyword evidence="5" id="KW-1185">Reference proteome</keyword>
<accession>A0ABY6KK32</accession>
<evidence type="ECO:0000313" key="5">
    <source>
        <dbReference type="Proteomes" id="UP001235939"/>
    </source>
</evidence>
<reference evidence="4 5" key="1">
    <citation type="submission" date="2022-01" db="EMBL/GenBank/DDBJ databases">
        <title>A chromosomal length assembly of Cordylochernes scorpioides.</title>
        <authorList>
            <person name="Zeh D."/>
            <person name="Zeh J."/>
        </authorList>
    </citation>
    <scope>NUCLEOTIDE SEQUENCE [LARGE SCALE GENOMIC DNA]</scope>
    <source>
        <strain evidence="4">IN4F17</strain>
        <tissue evidence="4">Whole Body</tissue>
    </source>
</reference>
<proteinExistence type="predicted"/>
<feature type="domain" description="HECT" evidence="3">
    <location>
        <begin position="16"/>
        <end position="77"/>
    </location>
</feature>
<dbReference type="EMBL" id="CP092868">
    <property type="protein sequence ID" value="UYV69206.1"/>
    <property type="molecule type" value="Genomic_DNA"/>
</dbReference>
<dbReference type="InterPro" id="IPR000569">
    <property type="entry name" value="HECT_dom"/>
</dbReference>
<name>A0ABY6KK32_9ARAC</name>
<evidence type="ECO:0000256" key="2">
    <source>
        <dbReference type="PROSITE-ProRule" id="PRU00104"/>
    </source>
</evidence>
<dbReference type="Proteomes" id="UP001235939">
    <property type="component" value="Chromosome 06"/>
</dbReference>
<dbReference type="Gene3D" id="3.30.2410.10">
    <property type="entry name" value="Hect, E3 ligase catalytic domain"/>
    <property type="match status" value="1"/>
</dbReference>
<evidence type="ECO:0000313" key="4">
    <source>
        <dbReference type="EMBL" id="UYV69206.1"/>
    </source>
</evidence>
<dbReference type="Pfam" id="PF00632">
    <property type="entry name" value="HECT"/>
    <property type="match status" value="1"/>
</dbReference>
<sequence>MGWPNIREKLKSRPIELPAVFKYNSDYSWDILESVTQYEGDYTRLSKVIQNLWKIFREEDQAFMQAFLMFSTGSAPVGDTLDHPRGKALIQIYCLSPTLAPIPSYCQNTPPKPSSKRNWQKFTSTT</sequence>
<gene>
    <name evidence="4" type="ORF">LAZ67_6002833</name>
</gene>
<dbReference type="InterPro" id="IPR035983">
    <property type="entry name" value="Hect_E3_ubiquitin_ligase"/>
</dbReference>
<comment type="caution">
    <text evidence="2">Lacks conserved residue(s) required for the propagation of feature annotation.</text>
</comment>
<keyword evidence="1 2" id="KW-0833">Ubl conjugation pathway</keyword>
<organism evidence="4 5">
    <name type="scientific">Cordylochernes scorpioides</name>
    <dbReference type="NCBI Taxonomy" id="51811"/>
    <lineage>
        <taxon>Eukaryota</taxon>
        <taxon>Metazoa</taxon>
        <taxon>Ecdysozoa</taxon>
        <taxon>Arthropoda</taxon>
        <taxon>Chelicerata</taxon>
        <taxon>Arachnida</taxon>
        <taxon>Pseudoscorpiones</taxon>
        <taxon>Cheliferoidea</taxon>
        <taxon>Chernetidae</taxon>
        <taxon>Cordylochernes</taxon>
    </lineage>
</organism>
<protein>
    <recommendedName>
        <fullName evidence="3">HECT domain-containing protein</fullName>
    </recommendedName>
</protein>